<dbReference type="InterPro" id="IPR033116">
    <property type="entry name" value="TRYPSIN_SER"/>
</dbReference>
<evidence type="ECO:0000256" key="5">
    <source>
        <dbReference type="ARBA" id="ARBA00022859"/>
    </source>
</evidence>
<dbReference type="PROSITE" id="PS50240">
    <property type="entry name" value="TRYPSIN_DOM"/>
    <property type="match status" value="6"/>
</dbReference>
<feature type="domain" description="Peptidase S1" evidence="11">
    <location>
        <begin position="359"/>
        <end position="602"/>
    </location>
</feature>
<keyword evidence="9" id="KW-0645">Protease</keyword>
<keyword evidence="4 10" id="KW-0732">Signal</keyword>
<keyword evidence="7" id="KW-0325">Glycoprotein</keyword>
<evidence type="ECO:0000313" key="13">
    <source>
        <dbReference type="Proteomes" id="UP000075884"/>
    </source>
</evidence>
<dbReference type="Pfam" id="PF00089">
    <property type="entry name" value="Trypsin"/>
    <property type="match status" value="6"/>
</dbReference>
<reference evidence="13" key="1">
    <citation type="submission" date="2013-03" db="EMBL/GenBank/DDBJ databases">
        <title>The Genome Sequence of Anopheles dirus WRAIR2.</title>
        <authorList>
            <consortium name="The Broad Institute Genomics Platform"/>
            <person name="Neafsey D.E."/>
            <person name="Walton C."/>
            <person name="Walker B."/>
            <person name="Young S.K."/>
            <person name="Zeng Q."/>
            <person name="Gargeya S."/>
            <person name="Fitzgerald M."/>
            <person name="Haas B."/>
            <person name="Abouelleil A."/>
            <person name="Allen A.W."/>
            <person name="Alvarado L."/>
            <person name="Arachchi H.M."/>
            <person name="Berlin A.M."/>
            <person name="Chapman S.B."/>
            <person name="Gainer-Dewar J."/>
            <person name="Goldberg J."/>
            <person name="Griggs A."/>
            <person name="Gujja S."/>
            <person name="Hansen M."/>
            <person name="Howarth C."/>
            <person name="Imamovic A."/>
            <person name="Ireland A."/>
            <person name="Larimer J."/>
            <person name="McCowan C."/>
            <person name="Murphy C."/>
            <person name="Pearson M."/>
            <person name="Poon T.W."/>
            <person name="Priest M."/>
            <person name="Roberts A."/>
            <person name="Saif S."/>
            <person name="Shea T."/>
            <person name="Sisk P."/>
            <person name="Sykes S."/>
            <person name="Wortman J."/>
            <person name="Nusbaum C."/>
            <person name="Birren B."/>
        </authorList>
    </citation>
    <scope>NUCLEOTIDE SEQUENCE [LARGE SCALE GENOMIC DNA]</scope>
    <source>
        <strain evidence="13">WRAIR2</strain>
    </source>
</reference>
<evidence type="ECO:0000256" key="7">
    <source>
        <dbReference type="ARBA" id="ARBA00023180"/>
    </source>
</evidence>
<comment type="subcellular location">
    <subcellularLocation>
        <location evidence="1">Secreted</location>
    </subcellularLocation>
</comment>
<dbReference type="STRING" id="7168.A0A182N6C5"/>
<feature type="signal peptide" evidence="10">
    <location>
        <begin position="1"/>
        <end position="27"/>
    </location>
</feature>
<name>A0A182N6C5_9DIPT</name>
<keyword evidence="3" id="KW-0399">Innate immunity</keyword>
<dbReference type="InterPro" id="IPR001314">
    <property type="entry name" value="Peptidase_S1A"/>
</dbReference>
<dbReference type="GO" id="GO:0045087">
    <property type="term" value="P:innate immune response"/>
    <property type="evidence" value="ECO:0007669"/>
    <property type="project" value="UniProtKB-KW"/>
</dbReference>
<evidence type="ECO:0000256" key="2">
    <source>
        <dbReference type="ARBA" id="ARBA00022525"/>
    </source>
</evidence>
<organism evidence="12 13">
    <name type="scientific">Anopheles dirus</name>
    <dbReference type="NCBI Taxonomy" id="7168"/>
    <lineage>
        <taxon>Eukaryota</taxon>
        <taxon>Metazoa</taxon>
        <taxon>Ecdysozoa</taxon>
        <taxon>Arthropoda</taxon>
        <taxon>Hexapoda</taxon>
        <taxon>Insecta</taxon>
        <taxon>Pterygota</taxon>
        <taxon>Neoptera</taxon>
        <taxon>Endopterygota</taxon>
        <taxon>Diptera</taxon>
        <taxon>Nematocera</taxon>
        <taxon>Culicoidea</taxon>
        <taxon>Culicidae</taxon>
        <taxon>Anophelinae</taxon>
        <taxon>Anopheles</taxon>
    </lineage>
</organism>
<evidence type="ECO:0000256" key="4">
    <source>
        <dbReference type="ARBA" id="ARBA00022729"/>
    </source>
</evidence>
<evidence type="ECO:0000256" key="1">
    <source>
        <dbReference type="ARBA" id="ARBA00004613"/>
    </source>
</evidence>
<dbReference type="FunFam" id="2.40.10.10:FF:000028">
    <property type="entry name" value="Serine protease easter"/>
    <property type="match status" value="6"/>
</dbReference>
<dbReference type="GO" id="GO:0004252">
    <property type="term" value="F:serine-type endopeptidase activity"/>
    <property type="evidence" value="ECO:0007669"/>
    <property type="project" value="InterPro"/>
</dbReference>
<evidence type="ECO:0000256" key="9">
    <source>
        <dbReference type="RuleBase" id="RU363034"/>
    </source>
</evidence>
<dbReference type="EnsemblMetazoa" id="ADIR003197-RA">
    <property type="protein sequence ID" value="ADIR003197-PA"/>
    <property type="gene ID" value="ADIR003197"/>
</dbReference>
<dbReference type="InterPro" id="IPR001254">
    <property type="entry name" value="Trypsin_dom"/>
</dbReference>
<keyword evidence="2" id="KW-0964">Secreted</keyword>
<evidence type="ECO:0000256" key="8">
    <source>
        <dbReference type="ARBA" id="ARBA00024195"/>
    </source>
</evidence>
<dbReference type="InterPro" id="IPR009003">
    <property type="entry name" value="Peptidase_S1_PA"/>
</dbReference>
<dbReference type="InterPro" id="IPR043504">
    <property type="entry name" value="Peptidase_S1_PA_chymotrypsin"/>
</dbReference>
<proteinExistence type="inferred from homology"/>
<feature type="domain" description="Peptidase S1" evidence="11">
    <location>
        <begin position="937"/>
        <end position="1182"/>
    </location>
</feature>
<keyword evidence="9" id="KW-0720">Serine protease</keyword>
<evidence type="ECO:0000259" key="11">
    <source>
        <dbReference type="PROSITE" id="PS50240"/>
    </source>
</evidence>
<dbReference type="GO" id="GO:0006508">
    <property type="term" value="P:proteolysis"/>
    <property type="evidence" value="ECO:0007669"/>
    <property type="project" value="UniProtKB-KW"/>
</dbReference>
<dbReference type="PRINTS" id="PR00722">
    <property type="entry name" value="CHYMOTRYPSIN"/>
</dbReference>
<evidence type="ECO:0000256" key="10">
    <source>
        <dbReference type="SAM" id="SignalP"/>
    </source>
</evidence>
<feature type="domain" description="Peptidase S1" evidence="11">
    <location>
        <begin position="1481"/>
        <end position="1723"/>
    </location>
</feature>
<protein>
    <recommendedName>
        <fullName evidence="11">Peptidase S1 domain-containing protein</fullName>
    </recommendedName>
</protein>
<feature type="domain" description="Peptidase S1" evidence="11">
    <location>
        <begin position="72"/>
        <end position="315"/>
    </location>
</feature>
<dbReference type="SMART" id="SM00020">
    <property type="entry name" value="Tryp_SPc"/>
    <property type="match status" value="6"/>
</dbReference>
<dbReference type="PROSITE" id="PS00135">
    <property type="entry name" value="TRYPSIN_SER"/>
    <property type="match status" value="4"/>
</dbReference>
<dbReference type="SUPFAM" id="SSF50494">
    <property type="entry name" value="Trypsin-like serine proteases"/>
    <property type="match status" value="6"/>
</dbReference>
<reference evidence="12" key="2">
    <citation type="submission" date="2020-05" db="UniProtKB">
        <authorList>
            <consortium name="EnsemblMetazoa"/>
        </authorList>
    </citation>
    <scope>IDENTIFICATION</scope>
    <source>
        <strain evidence="12">WRAIR2</strain>
    </source>
</reference>
<accession>A0A182N6C5</accession>
<dbReference type="GO" id="GO:0005576">
    <property type="term" value="C:extracellular region"/>
    <property type="evidence" value="ECO:0007669"/>
    <property type="project" value="UniProtKB-SubCell"/>
</dbReference>
<evidence type="ECO:0000256" key="3">
    <source>
        <dbReference type="ARBA" id="ARBA00022588"/>
    </source>
</evidence>
<keyword evidence="5" id="KW-0391">Immunity</keyword>
<dbReference type="CDD" id="cd00190">
    <property type="entry name" value="Tryp_SPc"/>
    <property type="match status" value="6"/>
</dbReference>
<keyword evidence="6" id="KW-1015">Disulfide bond</keyword>
<dbReference type="PROSITE" id="PS00134">
    <property type="entry name" value="TRYPSIN_HIS"/>
    <property type="match status" value="5"/>
</dbReference>
<evidence type="ECO:0000313" key="12">
    <source>
        <dbReference type="EnsemblMetazoa" id="ADIR003197-PA"/>
    </source>
</evidence>
<dbReference type="InterPro" id="IPR051487">
    <property type="entry name" value="Ser/Thr_Proteases_Immune/Dev"/>
</dbReference>
<dbReference type="Gene3D" id="2.40.10.10">
    <property type="entry name" value="Trypsin-like serine proteases"/>
    <property type="match status" value="6"/>
</dbReference>
<evidence type="ECO:0000256" key="6">
    <source>
        <dbReference type="ARBA" id="ARBA00023157"/>
    </source>
</evidence>
<sequence>MMSVTSKAGLWLGVALVLCWCSCTAQGQSLAAEKCEEYKNAGTRKQTLIPLTITPTPIEFATNNCSNVVQLIVGGEEAKYGEFPHHALLGYPKEGSKDEFEFKCGGTLISDQHVLTAAHCFSLLIPEVVRLGEYDTSVHQYDEYEVEIATYRKHPDYSNARSYNDIAIVKLYNKVFFSQFIRPACLWGTEERKRNRYIATGFGHTEAFGTVLSTTMMKVSLDEFPTDDCGRLFKGDRRFRKGIDDGQLCVGSRLGGRDTCQGDSGGPLQVVTNGKTCTYAVVGVTSTGSACGIGQSKAIYTKVSHYIGWIEDNTVKTINKQCVQYQNIKYNNRTIIPLTIQPRPIEYSAQNCKKVVQLIVGGEQAKYGEFPHHALLGYPREGSEFDLDFLCGGTLISAQHVLTAAHCFSEDPPTMVRLGEYDTLAFSEDEYDVDIADHRKHPDYTKKSRYNDIALVKLRYAVRFTLKIRPACLWEAENSIGDQFVATGFGYNDSFSGAQSTVMMKVQLEEFPADDCARYFKGSRGFPMGIHEGQLCIGSKEGGRDTCRGDSGGPLQVVTNLKTCTYSIVGITSTGKACGLGESKAIYTKVSHYIGWIEDNVWGANGKGLPHKEYQNVLTKQRALIVLTLSPTPFVFTTSNCSNVVQLIVGGEETKFGEFPHHALLGYPKEGTKWEYDFLCGGTLISEQHVLTAAHCFSYAIPEIVRLGEYDTGTNSVEEYDAEIASYRRHPDHKHKWLYNDIAVVKLEHRITFTRHIRPACLWRSENRTTTKFIATGFSHNESYADAFSTVLMKVQLDEFPAEDCARNFNGSRRLPTGMHDGQLCVGSILGGRDTCQGNSGGPLQVLTKSETCSYAVVGITSAGGPCGIGQSKAIYTKVSHYIGWIEDNVWGQWLAAQKCLEYQNIVTSSQAVIPLTMSPTPIEFVTHNCTNVVQLIVGGEEAKFGEFPHHTLLGYPKEGTKWEYDFLCGGTLISAQHVLTAAHCFTWDNDPEVVRLGEYDTGTPSNMEYDADIDFFRKHPDYSHGRSYNDIALVKLKHAITFTKQIRPACLWNTRTSYKQKFLATGFGYKDFFSFDLSKVMMKVELEEFPADDCSRAFKGTWKLRRGMQHGQLCVGSGTSESRDTCRGDSGGPLQVLTDPKTCTYSVVGITSMGGACGIGPSKAIYTKVSHYIGWIEDHVWGQRLAAEMCKKYENIPLTNQTVIPLIMSPTPIVIATSNCSNVVQLIVGGEDAKVGEFPHHALLGYLKEGTKWEYEFKCGGTLISEQHVLTAAHCFSHDIPELVRLGEYDTSTPQYHEHDADIASFRRHPNHSFARSYNDIALVKLKHRITFTHHIRPACLWRTEERDKNQYIATGFGRNDIAGSHTTVMMKVQLEEFRAGDCHALYKGQRRMPKGMQDGQLCVGNRIGGRDTCDGDSGGPLQRRSEEVSVMDDENHRFFPVCKKYENIPLTNQTVIPLIMSPTPIVIATSNCSNVVQLIAGGEEAKFGEFPHHALLGYRQEETKWGYDFRCGGTLVSEQHVLTAAHCFSHDIPELVRLGEFDTGTYSNDEYDAEIASFRRHPNHSFTRPYNDIALVKLKHRITFTHHIRPACLWRTEERDKNQYIATGFGHTEANGVLSRTMMKVQLAEFRAGDCNFLFKRLRYSQKCMQDGQLCVGSSFQGRDTCKGDSGGPLQVLTNNKTCTYSVVGITSKGPDCGIGESKAIYTKVSHYIGWIEDNVWGANAL</sequence>
<feature type="domain" description="Peptidase S1" evidence="11">
    <location>
        <begin position="1228"/>
        <end position="1466"/>
    </location>
</feature>
<comment type="similarity">
    <text evidence="8">Belongs to the peptidase S1 family. CLIP subfamily.</text>
</comment>
<feature type="chain" id="PRO_5008129365" description="Peptidase S1 domain-containing protein" evidence="10">
    <location>
        <begin position="28"/>
        <end position="1728"/>
    </location>
</feature>
<feature type="domain" description="Peptidase S1" evidence="11">
    <location>
        <begin position="648"/>
        <end position="891"/>
    </location>
</feature>
<dbReference type="Proteomes" id="UP000075884">
    <property type="component" value="Unassembled WGS sequence"/>
</dbReference>
<dbReference type="PANTHER" id="PTHR24256">
    <property type="entry name" value="TRYPTASE-RELATED"/>
    <property type="match status" value="1"/>
</dbReference>
<dbReference type="InterPro" id="IPR018114">
    <property type="entry name" value="TRYPSIN_HIS"/>
</dbReference>
<keyword evidence="13" id="KW-1185">Reference proteome</keyword>
<keyword evidence="9" id="KW-0378">Hydrolase</keyword>
<dbReference type="VEuPathDB" id="VectorBase:ADIR003197"/>